<dbReference type="GO" id="GO:0005829">
    <property type="term" value="C:cytosol"/>
    <property type="evidence" value="ECO:0007669"/>
    <property type="project" value="TreeGrafter"/>
</dbReference>
<dbReference type="PANTHER" id="PTHR37419">
    <property type="entry name" value="SERINE/THREONINE-PROTEIN KINASE TOXIN HIPA"/>
    <property type="match status" value="1"/>
</dbReference>
<dbReference type="Pfam" id="PF07804">
    <property type="entry name" value="HipA_C"/>
    <property type="match status" value="1"/>
</dbReference>
<dbReference type="InterPro" id="IPR012893">
    <property type="entry name" value="HipA-like_C"/>
</dbReference>
<reference evidence="6 7" key="1">
    <citation type="submission" date="2018-03" db="EMBL/GenBank/DDBJ databases">
        <title>Genomic Encyclopedia of Archaeal and Bacterial Type Strains, Phase II (KMG-II): from individual species to whole genera.</title>
        <authorList>
            <person name="Goeker M."/>
        </authorList>
    </citation>
    <scope>NUCLEOTIDE SEQUENCE [LARGE SCALE GENOMIC DNA]</scope>
    <source>
        <strain evidence="6 7">DSM 44889</strain>
    </source>
</reference>
<dbReference type="AlphaFoldDB" id="A0A315ZSY4"/>
<protein>
    <submittedName>
        <fullName evidence="6">Serine/threonine-protein kinase HipA</fullName>
    </submittedName>
</protein>
<dbReference type="RefSeq" id="WP_109776020.1">
    <property type="nucleotide sequence ID" value="NZ_QGDQ01000029.1"/>
</dbReference>
<keyword evidence="7" id="KW-1185">Reference proteome</keyword>
<dbReference type="Pfam" id="PF13657">
    <property type="entry name" value="Couple_hipA"/>
    <property type="match status" value="1"/>
</dbReference>
<evidence type="ECO:0000256" key="2">
    <source>
        <dbReference type="ARBA" id="ARBA00022679"/>
    </source>
</evidence>
<evidence type="ECO:0000256" key="1">
    <source>
        <dbReference type="ARBA" id="ARBA00010164"/>
    </source>
</evidence>
<keyword evidence="3 6" id="KW-0418">Kinase</keyword>
<feature type="domain" description="HipA-like C-terminal" evidence="4">
    <location>
        <begin position="145"/>
        <end position="338"/>
    </location>
</feature>
<dbReference type="InterPro" id="IPR017508">
    <property type="entry name" value="HipA_N1"/>
</dbReference>
<dbReference type="Gene3D" id="1.10.1070.20">
    <property type="match status" value="1"/>
</dbReference>
<accession>A0A315ZSY4</accession>
<evidence type="ECO:0000256" key="3">
    <source>
        <dbReference type="ARBA" id="ARBA00022777"/>
    </source>
</evidence>
<dbReference type="InterPro" id="IPR052028">
    <property type="entry name" value="HipA_Ser/Thr_kinase"/>
</dbReference>
<evidence type="ECO:0000313" key="7">
    <source>
        <dbReference type="Proteomes" id="UP000245469"/>
    </source>
</evidence>
<dbReference type="NCBIfam" id="TIGR03071">
    <property type="entry name" value="couple_hipA"/>
    <property type="match status" value="1"/>
</dbReference>
<dbReference type="Proteomes" id="UP000245469">
    <property type="component" value="Unassembled WGS sequence"/>
</dbReference>
<comment type="similarity">
    <text evidence="1">Belongs to the HipA Ser/Thr kinase family.</text>
</comment>
<sequence>MTRADLWLHGVRLAELTETGERIDLRWTPEGAERHLGQTVLSLNLPVTEPDRPPHHRKVRPFLAGLLPEPQTAARHRLERRLGTTEVLQLLKRSGGDVAGAVRLSAPGEQPGVGSVEHLSDDDVALLLTDPQAAATLGGGSSDALPGVQHKVVLRSLEDGAWGIARHGASSTHILKPRNGPLSLELEAFGAAVSAEAGLTDTPSWIQTIGGVEALVIPRYDRHVQPDGIVRLHQEDMAQALGLNADDLGAKFQRGRRYPSLAAMAGKLKASGGDVEPLARLTALNVLLGNTDAHAKNHSVLLDERGRARLAPAYDVAPLLSFGTTRFALDIAGHQLVDQVDRKALESELRSWAGASSQRSIDHVAAAIDGLASSTSGVVAALPHQLLDDLRTRAAAFTAAHRGRTGSAPLT</sequence>
<evidence type="ECO:0000313" key="6">
    <source>
        <dbReference type="EMBL" id="PWJ48665.1"/>
    </source>
</evidence>
<dbReference type="GO" id="GO:0004674">
    <property type="term" value="F:protein serine/threonine kinase activity"/>
    <property type="evidence" value="ECO:0007669"/>
    <property type="project" value="TreeGrafter"/>
</dbReference>
<dbReference type="EMBL" id="QGDQ01000029">
    <property type="protein sequence ID" value="PWJ48665.1"/>
    <property type="molecule type" value="Genomic_DNA"/>
</dbReference>
<proteinExistence type="inferred from homology"/>
<keyword evidence="2" id="KW-0808">Transferase</keyword>
<evidence type="ECO:0000259" key="5">
    <source>
        <dbReference type="Pfam" id="PF13657"/>
    </source>
</evidence>
<organism evidence="6 7">
    <name type="scientific">Quadrisphaera granulorum</name>
    <dbReference type="NCBI Taxonomy" id="317664"/>
    <lineage>
        <taxon>Bacteria</taxon>
        <taxon>Bacillati</taxon>
        <taxon>Actinomycetota</taxon>
        <taxon>Actinomycetes</taxon>
        <taxon>Kineosporiales</taxon>
        <taxon>Kineosporiaceae</taxon>
        <taxon>Quadrisphaera</taxon>
    </lineage>
</organism>
<feature type="domain" description="HipA N-terminal subdomain 1" evidence="5">
    <location>
        <begin position="5"/>
        <end position="104"/>
    </location>
</feature>
<dbReference type="OrthoDB" id="3182374at2"/>
<name>A0A315ZSY4_9ACTN</name>
<comment type="caution">
    <text evidence="6">The sequence shown here is derived from an EMBL/GenBank/DDBJ whole genome shotgun (WGS) entry which is preliminary data.</text>
</comment>
<gene>
    <name evidence="6" type="ORF">BXY45_12946</name>
</gene>
<evidence type="ECO:0000259" key="4">
    <source>
        <dbReference type="Pfam" id="PF07804"/>
    </source>
</evidence>